<organism evidence="5 6">
    <name type="scientific">Pseudovibrio axinellae</name>
    <dbReference type="NCBI Taxonomy" id="989403"/>
    <lineage>
        <taxon>Bacteria</taxon>
        <taxon>Pseudomonadati</taxon>
        <taxon>Pseudomonadota</taxon>
        <taxon>Alphaproteobacteria</taxon>
        <taxon>Hyphomicrobiales</taxon>
        <taxon>Stappiaceae</taxon>
        <taxon>Pseudovibrio</taxon>
    </lineage>
</organism>
<name>A0A161UZS3_9HYPH</name>
<dbReference type="InterPro" id="IPR029058">
    <property type="entry name" value="AB_hydrolase_fold"/>
</dbReference>
<evidence type="ECO:0000256" key="3">
    <source>
        <dbReference type="RuleBase" id="RU361235"/>
    </source>
</evidence>
<dbReference type="PATRIC" id="fig|989403.3.peg.4659"/>
<keyword evidence="3" id="KW-0732">Signal</keyword>
<comment type="caution">
    <text evidence="5">The sequence shown here is derived from an EMBL/GenBank/DDBJ whole genome shotgun (WGS) entry which is preliminary data.</text>
</comment>
<dbReference type="RefSeq" id="WP_082825735.1">
    <property type="nucleotide sequence ID" value="NZ_FOFM01000014.1"/>
</dbReference>
<feature type="chain" id="PRO_5007747671" description="Carboxylic ester hydrolase" evidence="3">
    <location>
        <begin position="20"/>
        <end position="603"/>
    </location>
</feature>
<dbReference type="GO" id="GO:0016787">
    <property type="term" value="F:hydrolase activity"/>
    <property type="evidence" value="ECO:0007669"/>
    <property type="project" value="UniProtKB-KW"/>
</dbReference>
<dbReference type="OrthoDB" id="9775851at2"/>
<reference evidence="5" key="1">
    <citation type="submission" date="2015-10" db="EMBL/GenBank/DDBJ databases">
        <authorList>
            <person name="Gilbert D.G."/>
        </authorList>
    </citation>
    <scope>NUCLEOTIDE SEQUENCE</scope>
    <source>
        <strain evidence="5">Ad2</strain>
    </source>
</reference>
<dbReference type="InterPro" id="IPR019826">
    <property type="entry name" value="Carboxylesterase_B_AS"/>
</dbReference>
<accession>A0A161UZS3</accession>
<dbReference type="Pfam" id="PF00135">
    <property type="entry name" value="COesterase"/>
    <property type="match status" value="1"/>
</dbReference>
<dbReference type="Gene3D" id="3.40.50.1820">
    <property type="entry name" value="alpha/beta hydrolase"/>
    <property type="match status" value="1"/>
</dbReference>
<evidence type="ECO:0000313" key="5">
    <source>
        <dbReference type="EMBL" id="KZL06750.1"/>
    </source>
</evidence>
<sequence length="603" mass="66564">MKIIRLASAALLYVGLSIAATSSQSSDPCGGQDPCAVLANKDIIYGLTQSINGNQYNVFKGIEYASKPDRWSYSEIVTSYTGEKSQAKEFKDVCPQLSSDGKYLGKEDCLYLNIWTPYMKDYPDNNLPVMVFIHGGAFVVGASSSKYPSNPNDPANRDTLLYDGATFATEQNVILVTINYRLGALGFLNLDKGEITSDTSKSNYGVRDQLVALQWVQDNIASFGGDKNNVTLFGESAGAMSTGLHLLSIPESQDKFQAAIMQSNPIGFKYRNAKEGEDQAGIFLDCLNKVMDGEKCNLLNHKALDTNEVKLLETPTLDQILEAQRRYANYIGKFAVISAGLPGALPFTPIIDGTFVTQQPTNQLQAGSPKPLIFGFNKDEGVYFSSAIDKTQAFMGYKALVTRLFDSSSEILSTDRYRQDISAANGLQTGTLTALSNLINDFAFSCKNMAADQKNVTEQSRIWAYYFTQTDAILDLPPSDKDPNKVCFPDNQWDNSCHAAELPFVFNSLPASSDEQLKKLANTMNESWANFAKNHDPTSKDRKWLVWEKADANNAQLNILPSTSDTSDDKLFGTRNCQNWISDWTVKITGYDEAQEVLTETLK</sequence>
<evidence type="ECO:0000256" key="2">
    <source>
        <dbReference type="ARBA" id="ARBA00022801"/>
    </source>
</evidence>
<reference evidence="5" key="2">
    <citation type="journal article" date="2016" name="Front. Microbiol.">
        <title>Comparative Genomic Analysis Reveals a Diverse Repertoire of Genes Involved in Prokaryote-Eukaryote Interactions within the Pseudovibrio Genus.</title>
        <authorList>
            <person name="Romano S."/>
            <person name="Fernandez-Guerra A."/>
            <person name="Reen F.J."/>
            <person name="Glockner F.O."/>
            <person name="Crowley S.P."/>
            <person name="O'Sullivan O."/>
            <person name="Cotter P.D."/>
            <person name="Adams C."/>
            <person name="Dobson A.D."/>
            <person name="O'Gara F."/>
        </authorList>
    </citation>
    <scope>NUCLEOTIDE SEQUENCE [LARGE SCALE GENOMIC DNA]</scope>
    <source>
        <strain evidence="5">Ad2</strain>
    </source>
</reference>
<dbReference type="PROSITE" id="PS00122">
    <property type="entry name" value="CARBOXYLESTERASE_B_1"/>
    <property type="match status" value="1"/>
</dbReference>
<evidence type="ECO:0000259" key="4">
    <source>
        <dbReference type="Pfam" id="PF00135"/>
    </source>
</evidence>
<feature type="signal peptide" evidence="3">
    <location>
        <begin position="1"/>
        <end position="19"/>
    </location>
</feature>
<gene>
    <name evidence="5" type="primary">pnbA_2</name>
    <name evidence="5" type="ORF">PsAD2_04263</name>
</gene>
<dbReference type="InterPro" id="IPR019819">
    <property type="entry name" value="Carboxylesterase_B_CS"/>
</dbReference>
<dbReference type="ESTHER" id="9rhob-a0a161uzs3">
    <property type="family name" value="Carb_B_Bacteria"/>
</dbReference>
<dbReference type="SUPFAM" id="SSF53474">
    <property type="entry name" value="alpha/beta-Hydrolases"/>
    <property type="match status" value="1"/>
</dbReference>
<evidence type="ECO:0000313" key="6">
    <source>
        <dbReference type="Proteomes" id="UP000076577"/>
    </source>
</evidence>
<dbReference type="Proteomes" id="UP000076577">
    <property type="component" value="Unassembled WGS sequence"/>
</dbReference>
<dbReference type="EC" id="3.1.1.-" evidence="3"/>
<dbReference type="PANTHER" id="PTHR11559">
    <property type="entry name" value="CARBOXYLESTERASE"/>
    <property type="match status" value="1"/>
</dbReference>
<dbReference type="InterPro" id="IPR002018">
    <property type="entry name" value="CarbesteraseB"/>
</dbReference>
<dbReference type="AlphaFoldDB" id="A0A161UZS3"/>
<comment type="similarity">
    <text evidence="1 3">Belongs to the type-B carboxylesterase/lipase family.</text>
</comment>
<proteinExistence type="inferred from homology"/>
<dbReference type="PROSITE" id="PS00941">
    <property type="entry name" value="CARBOXYLESTERASE_B_2"/>
    <property type="match status" value="1"/>
</dbReference>
<dbReference type="STRING" id="989403.SAMN05421798_11475"/>
<dbReference type="EMBL" id="LMCB01000139">
    <property type="protein sequence ID" value="KZL06750.1"/>
    <property type="molecule type" value="Genomic_DNA"/>
</dbReference>
<feature type="domain" description="Carboxylesterase type B" evidence="4">
    <location>
        <begin position="44"/>
        <end position="559"/>
    </location>
</feature>
<evidence type="ECO:0000256" key="1">
    <source>
        <dbReference type="ARBA" id="ARBA00005964"/>
    </source>
</evidence>
<protein>
    <recommendedName>
        <fullName evidence="3">Carboxylic ester hydrolase</fullName>
        <ecNumber evidence="3">3.1.1.-</ecNumber>
    </recommendedName>
</protein>
<keyword evidence="6" id="KW-1185">Reference proteome</keyword>
<dbReference type="InterPro" id="IPR050309">
    <property type="entry name" value="Type-B_Carboxylest/Lipase"/>
</dbReference>
<keyword evidence="2 3" id="KW-0378">Hydrolase</keyword>